<evidence type="ECO:0000313" key="3">
    <source>
        <dbReference type="Proteomes" id="UP001139353"/>
    </source>
</evidence>
<reference evidence="2" key="1">
    <citation type="submission" date="2021-11" db="EMBL/GenBank/DDBJ databases">
        <title>BS-T2-15 a new species belonging to the Comamonadaceae family isolated from the soil of a French oak forest.</title>
        <authorList>
            <person name="Mieszkin S."/>
            <person name="Alain K."/>
        </authorList>
    </citation>
    <scope>NUCLEOTIDE SEQUENCE</scope>
    <source>
        <strain evidence="2">BS-T2-15</strain>
    </source>
</reference>
<dbReference type="AlphaFoldDB" id="A0A9X1YIT1"/>
<dbReference type="RefSeq" id="WP_275682738.1">
    <property type="nucleotide sequence ID" value="NZ_JAJLJH010000003.1"/>
</dbReference>
<accession>A0A9X1YIT1</accession>
<dbReference type="Proteomes" id="UP001139353">
    <property type="component" value="Unassembled WGS sequence"/>
</dbReference>
<comment type="caution">
    <text evidence="2">The sequence shown here is derived from an EMBL/GenBank/DDBJ whole genome shotgun (WGS) entry which is preliminary data.</text>
</comment>
<dbReference type="GO" id="GO:0032791">
    <property type="term" value="F:lead ion binding"/>
    <property type="evidence" value="ECO:0007669"/>
    <property type="project" value="TreeGrafter"/>
</dbReference>
<name>A0A9X1YIT1_9BURK</name>
<dbReference type="GO" id="GO:0097063">
    <property type="term" value="F:cadmium ion sensor activity"/>
    <property type="evidence" value="ECO:0007669"/>
    <property type="project" value="TreeGrafter"/>
</dbReference>
<dbReference type="InterPro" id="IPR011991">
    <property type="entry name" value="ArsR-like_HTH"/>
</dbReference>
<dbReference type="CDD" id="cd00090">
    <property type="entry name" value="HTH_ARSR"/>
    <property type="match status" value="1"/>
</dbReference>
<dbReference type="PROSITE" id="PS50987">
    <property type="entry name" value="HTH_ARSR_2"/>
    <property type="match status" value="1"/>
</dbReference>
<dbReference type="GO" id="GO:0010288">
    <property type="term" value="P:response to lead ion"/>
    <property type="evidence" value="ECO:0007669"/>
    <property type="project" value="TreeGrafter"/>
</dbReference>
<organism evidence="2 3">
    <name type="scientific">Scleromatobacter humisilvae</name>
    <dbReference type="NCBI Taxonomy" id="2897159"/>
    <lineage>
        <taxon>Bacteria</taxon>
        <taxon>Pseudomonadati</taxon>
        <taxon>Pseudomonadota</taxon>
        <taxon>Betaproteobacteria</taxon>
        <taxon>Burkholderiales</taxon>
        <taxon>Sphaerotilaceae</taxon>
        <taxon>Scleromatobacter</taxon>
    </lineage>
</organism>
<dbReference type="PANTHER" id="PTHR39168:SF1">
    <property type="entry name" value="TRANSCRIPTIONAL REGULATORY PROTEIN"/>
    <property type="match status" value="1"/>
</dbReference>
<dbReference type="GO" id="GO:0003677">
    <property type="term" value="F:DNA binding"/>
    <property type="evidence" value="ECO:0007669"/>
    <property type="project" value="TreeGrafter"/>
</dbReference>
<dbReference type="Pfam" id="PF12840">
    <property type="entry name" value="HTH_20"/>
    <property type="match status" value="1"/>
</dbReference>
<keyword evidence="3" id="KW-1185">Reference proteome</keyword>
<evidence type="ECO:0000313" key="2">
    <source>
        <dbReference type="EMBL" id="MCK9686696.1"/>
    </source>
</evidence>
<feature type="domain" description="HTH arsR-type" evidence="1">
    <location>
        <begin position="12"/>
        <end position="107"/>
    </location>
</feature>
<dbReference type="InterPro" id="IPR052543">
    <property type="entry name" value="HTH_Metal-responsive_Reg"/>
</dbReference>
<protein>
    <submittedName>
        <fullName evidence="2">ArsR family transcriptional regulator</fullName>
    </submittedName>
</protein>
<gene>
    <name evidence="2" type="ORF">LPC04_13360</name>
</gene>
<dbReference type="InterPro" id="IPR001845">
    <property type="entry name" value="HTH_ArsR_DNA-bd_dom"/>
</dbReference>
<dbReference type="SUPFAM" id="SSF46785">
    <property type="entry name" value="Winged helix' DNA-binding domain"/>
    <property type="match status" value="1"/>
</dbReference>
<sequence length="246" mass="26327">MPTSRRATPAPSDAPHEPRLARIAALVAEPSRARMLAFLLSGEYASAGELARTASVGAATASAHLVKLVDAGLLVCEPRGRHRYFRIADADVAHALEALAMVAERSSHDRTWSAPARLRLREARCCYGHLAGRRGVALLERLLAHGWLVDAPDGYALTDAGIAGLAEFGFDAAALGASASHRIAYPCLDWSERRDHLAGKLASSLLTHFIERGWLRRIGSERALELTPPGQQALAPLLALPSVTPD</sequence>
<dbReference type="GO" id="GO:0003700">
    <property type="term" value="F:DNA-binding transcription factor activity"/>
    <property type="evidence" value="ECO:0007669"/>
    <property type="project" value="InterPro"/>
</dbReference>
<evidence type="ECO:0000259" key="1">
    <source>
        <dbReference type="PROSITE" id="PS50987"/>
    </source>
</evidence>
<dbReference type="GO" id="GO:0046686">
    <property type="term" value="P:response to cadmium ion"/>
    <property type="evidence" value="ECO:0007669"/>
    <property type="project" value="TreeGrafter"/>
</dbReference>
<dbReference type="EMBL" id="JAJLJH010000003">
    <property type="protein sequence ID" value="MCK9686696.1"/>
    <property type="molecule type" value="Genomic_DNA"/>
</dbReference>
<dbReference type="Gene3D" id="1.10.10.10">
    <property type="entry name" value="Winged helix-like DNA-binding domain superfamily/Winged helix DNA-binding domain"/>
    <property type="match status" value="1"/>
</dbReference>
<dbReference type="PANTHER" id="PTHR39168">
    <property type="entry name" value="TRANSCRIPTIONAL REGULATOR-RELATED"/>
    <property type="match status" value="1"/>
</dbReference>
<dbReference type="InterPro" id="IPR036390">
    <property type="entry name" value="WH_DNA-bd_sf"/>
</dbReference>
<dbReference type="InterPro" id="IPR036388">
    <property type="entry name" value="WH-like_DNA-bd_sf"/>
</dbReference>
<proteinExistence type="predicted"/>
<dbReference type="SMART" id="SM00418">
    <property type="entry name" value="HTH_ARSR"/>
    <property type="match status" value="1"/>
</dbReference>